<keyword evidence="9" id="KW-0175">Coiled coil</keyword>
<evidence type="ECO:0000256" key="3">
    <source>
        <dbReference type="ARBA" id="ARBA00022801"/>
    </source>
</evidence>
<protein>
    <recommendedName>
        <fullName evidence="14">Ubiquitin-like protease family profile domain-containing protein</fullName>
    </recommendedName>
</protein>
<keyword evidence="8" id="KW-0539">Nucleus</keyword>
<evidence type="ECO:0000259" key="11">
    <source>
        <dbReference type="PROSITE" id="PS51519"/>
    </source>
</evidence>
<dbReference type="GO" id="GO:0006508">
    <property type="term" value="P:proteolysis"/>
    <property type="evidence" value="ECO:0007669"/>
    <property type="project" value="UniProtKB-KW"/>
</dbReference>
<keyword evidence="3" id="KW-0378">Hydrolase</keyword>
<evidence type="ECO:0000256" key="4">
    <source>
        <dbReference type="ARBA" id="ARBA00022807"/>
    </source>
</evidence>
<evidence type="ECO:0000256" key="9">
    <source>
        <dbReference type="SAM" id="Coils"/>
    </source>
</evidence>
<evidence type="ECO:0000256" key="6">
    <source>
        <dbReference type="ARBA" id="ARBA00023125"/>
    </source>
</evidence>
<comment type="similarity">
    <text evidence="1">Belongs to the peptidase C48 family.</text>
</comment>
<evidence type="ECO:0000256" key="5">
    <source>
        <dbReference type="ARBA" id="ARBA00023015"/>
    </source>
</evidence>
<keyword evidence="7" id="KW-0804">Transcription</keyword>
<evidence type="ECO:0000313" key="12">
    <source>
        <dbReference type="EMBL" id="KAA8535758.1"/>
    </source>
</evidence>
<name>A0A5J5AZQ6_9ASTE</name>
<dbReference type="OrthoDB" id="1434197at2759"/>
<evidence type="ECO:0000259" key="10">
    <source>
        <dbReference type="PROSITE" id="PS50600"/>
    </source>
</evidence>
<evidence type="ECO:0000256" key="7">
    <source>
        <dbReference type="ARBA" id="ARBA00023163"/>
    </source>
</evidence>
<reference evidence="12 13" key="1">
    <citation type="submission" date="2019-09" db="EMBL/GenBank/DDBJ databases">
        <title>A chromosome-level genome assembly of the Chinese tupelo Nyssa sinensis.</title>
        <authorList>
            <person name="Yang X."/>
            <person name="Kang M."/>
            <person name="Yang Y."/>
            <person name="Xiong H."/>
            <person name="Wang M."/>
            <person name="Zhang Z."/>
            <person name="Wang Z."/>
            <person name="Wu H."/>
            <person name="Ma T."/>
            <person name="Liu J."/>
            <person name="Xi Z."/>
        </authorList>
    </citation>
    <scope>NUCLEOTIDE SEQUENCE [LARGE SCALE GENOMIC DNA]</scope>
    <source>
        <strain evidence="12">J267</strain>
        <tissue evidence="12">Leaf</tissue>
    </source>
</reference>
<keyword evidence="2" id="KW-0645">Protease</keyword>
<dbReference type="Pfam" id="PF02042">
    <property type="entry name" value="RWP-RK"/>
    <property type="match status" value="1"/>
</dbReference>
<dbReference type="PANTHER" id="PTHR12606:SF1">
    <property type="entry name" value="UBIQUITIN-LIKE-SPECIFIC PROTEASE 1A"/>
    <property type="match status" value="1"/>
</dbReference>
<dbReference type="GO" id="GO:0005634">
    <property type="term" value="C:nucleus"/>
    <property type="evidence" value="ECO:0007669"/>
    <property type="project" value="TreeGrafter"/>
</dbReference>
<dbReference type="SUPFAM" id="SSF57997">
    <property type="entry name" value="Tropomyosin"/>
    <property type="match status" value="1"/>
</dbReference>
<dbReference type="Proteomes" id="UP000325577">
    <property type="component" value="Linkage Group LG17"/>
</dbReference>
<evidence type="ECO:0000256" key="2">
    <source>
        <dbReference type="ARBA" id="ARBA00022670"/>
    </source>
</evidence>
<keyword evidence="6" id="KW-0238">DNA-binding</keyword>
<dbReference type="PROSITE" id="PS51519">
    <property type="entry name" value="RWP_RK"/>
    <property type="match status" value="1"/>
</dbReference>
<keyword evidence="13" id="KW-1185">Reference proteome</keyword>
<accession>A0A5J5AZQ6</accession>
<keyword evidence="5" id="KW-0805">Transcription regulation</keyword>
<feature type="domain" description="Ubiquitin-like protease family profile" evidence="10">
    <location>
        <begin position="726"/>
        <end position="906"/>
    </location>
</feature>
<proteinExistence type="inferred from homology"/>
<keyword evidence="4" id="KW-0788">Thiol protease</keyword>
<feature type="coiled-coil region" evidence="9">
    <location>
        <begin position="570"/>
        <end position="667"/>
    </location>
</feature>
<dbReference type="SUPFAM" id="SSF54001">
    <property type="entry name" value="Cysteine proteinases"/>
    <property type="match status" value="1"/>
</dbReference>
<dbReference type="PANTHER" id="PTHR12606">
    <property type="entry name" value="SENTRIN/SUMO-SPECIFIC PROTEASE"/>
    <property type="match status" value="1"/>
</dbReference>
<dbReference type="GO" id="GO:0016926">
    <property type="term" value="P:protein desumoylation"/>
    <property type="evidence" value="ECO:0007669"/>
    <property type="project" value="TreeGrafter"/>
</dbReference>
<evidence type="ECO:0000256" key="1">
    <source>
        <dbReference type="ARBA" id="ARBA00005234"/>
    </source>
</evidence>
<dbReference type="GO" id="GO:0016929">
    <property type="term" value="F:deSUMOylase activity"/>
    <property type="evidence" value="ECO:0007669"/>
    <property type="project" value="TreeGrafter"/>
</dbReference>
<evidence type="ECO:0008006" key="14">
    <source>
        <dbReference type="Google" id="ProtNLM"/>
    </source>
</evidence>
<dbReference type="AlphaFoldDB" id="A0A5J5AZQ6"/>
<dbReference type="EMBL" id="CM018040">
    <property type="protein sequence ID" value="KAA8535758.1"/>
    <property type="molecule type" value="Genomic_DNA"/>
</dbReference>
<dbReference type="InterPro" id="IPR003035">
    <property type="entry name" value="RWP-RK_dom"/>
</dbReference>
<organism evidence="12 13">
    <name type="scientific">Nyssa sinensis</name>
    <dbReference type="NCBI Taxonomy" id="561372"/>
    <lineage>
        <taxon>Eukaryota</taxon>
        <taxon>Viridiplantae</taxon>
        <taxon>Streptophyta</taxon>
        <taxon>Embryophyta</taxon>
        <taxon>Tracheophyta</taxon>
        <taxon>Spermatophyta</taxon>
        <taxon>Magnoliopsida</taxon>
        <taxon>eudicotyledons</taxon>
        <taxon>Gunneridae</taxon>
        <taxon>Pentapetalae</taxon>
        <taxon>asterids</taxon>
        <taxon>Cornales</taxon>
        <taxon>Nyssaceae</taxon>
        <taxon>Nyssa</taxon>
    </lineage>
</organism>
<dbReference type="PROSITE" id="PS50600">
    <property type="entry name" value="ULP_PROTEASE"/>
    <property type="match status" value="1"/>
</dbReference>
<dbReference type="InterPro" id="IPR038765">
    <property type="entry name" value="Papain-like_cys_pep_sf"/>
</dbReference>
<sequence length="946" mass="108017">MSDQHEEIPMSHSILTGPLFSPIDLQDTSDTNLLLSSNWVETPVDQRYDFSGKPNSKLGDFPRSIPSADMNEPGIPDSEFQRYFYNEIFMTSSELLLVANFTSNSPLVGKLFSLVETSDEKQFIFDKSPRVVQMEILELLSDVYSNAILKDAAIQDPSMDGEPCLQLRWMQTPRHDMSQPQLLLRTDFKARSNVGNVATTSHDIYSESWIQRYIVVLDPSMDGELCLQVQWTMQKPCRDMSPPNLLFMMDFNPRSNGGSVASTSHDIYSERILRYAAVLDSSMDGELCLNVKLMQIPRHHVFPPFNPRSNEGTVATRSQNCTVIPLSKETNTEKILDNKCRSMQYSINLETIEALRSGRMKDAVMKLGISKSTLKRKCRELGISNWQRPKEKKDNCSITKQTLAIKSAQATQDPTVIDPSVSTPQVLGVADNLSLSDSARLNPSPFISVSCNAGEYLKQTAREKSEEINVYISELYTPLTVGDLPGSSVLIEALFSAARNVQATLVDQLLSMDPFHPRAMVQEANPVLKFLENSPINVVVFREAIKHYIVMSYELALAQGDQSAGFSAVLEEARLHVESLTLKRNNLNDRVLESKSGLEHTRLEIEYCETQLADLRSRYQKERLALGEIERNLDCTTQELFDSKKSLDDLSDRLKMLEKAVDNARNKLRFRPRLKKNVTKEIEAESKKYIFNNIWRINQLEKIKIKDYIFDEEKDPREVLVEIYIQHVNRSSMLTLKPGKWIDADIINMIINKLTLEQVKLYPNVEMQAWYLPTYFSQIILAGNFKPQHLANSYFGPGRYTGKLSGCEKVYIPFNTGNNHWLLCMVNFRCKCINILDPLPTKALNQQREGEVRTLANSLQLILKCHHVCDNIPKIDDFPIERLDWVPQQNNSHDCGLYLIKYLEETNLVSGMQYKFDSAEEREKLAMDLFLHEDNTKKHSVLRNVL</sequence>
<feature type="domain" description="RWP-RK" evidence="11">
    <location>
        <begin position="332"/>
        <end position="414"/>
    </location>
</feature>
<dbReference type="Pfam" id="PF02902">
    <property type="entry name" value="Peptidase_C48"/>
    <property type="match status" value="1"/>
</dbReference>
<dbReference type="InterPro" id="IPR003653">
    <property type="entry name" value="Peptidase_C48_C"/>
</dbReference>
<gene>
    <name evidence="12" type="ORF">F0562_030740</name>
</gene>
<evidence type="ECO:0000256" key="8">
    <source>
        <dbReference type="ARBA" id="ARBA00023242"/>
    </source>
</evidence>
<dbReference type="GO" id="GO:0003677">
    <property type="term" value="F:DNA binding"/>
    <property type="evidence" value="ECO:0007669"/>
    <property type="project" value="UniProtKB-KW"/>
</dbReference>
<evidence type="ECO:0000313" key="13">
    <source>
        <dbReference type="Proteomes" id="UP000325577"/>
    </source>
</evidence>
<dbReference type="Gene3D" id="3.40.395.10">
    <property type="entry name" value="Adenoviral Proteinase, Chain A"/>
    <property type="match status" value="1"/>
</dbReference>